<dbReference type="AlphaFoldDB" id="A0A6A5JXL8"/>
<name>A0A6A5JXL8_9PLEO</name>
<accession>A0A6A5JXL8</accession>
<evidence type="ECO:0000313" key="2">
    <source>
        <dbReference type="Proteomes" id="UP000800040"/>
    </source>
</evidence>
<keyword evidence="2" id="KW-1185">Reference proteome</keyword>
<dbReference type="Proteomes" id="UP000800040">
    <property type="component" value="Unassembled WGS sequence"/>
</dbReference>
<organism evidence="1 2">
    <name type="scientific">Decorospora gaudefroyi</name>
    <dbReference type="NCBI Taxonomy" id="184978"/>
    <lineage>
        <taxon>Eukaryota</taxon>
        <taxon>Fungi</taxon>
        <taxon>Dikarya</taxon>
        <taxon>Ascomycota</taxon>
        <taxon>Pezizomycotina</taxon>
        <taxon>Dothideomycetes</taxon>
        <taxon>Pleosporomycetidae</taxon>
        <taxon>Pleosporales</taxon>
        <taxon>Pleosporineae</taxon>
        <taxon>Pleosporaceae</taxon>
        <taxon>Decorospora</taxon>
    </lineage>
</organism>
<sequence>MVMQASCPPPMQVSYIPRPQLSKHELRTVLYCSSDLQGMKVSPWTTLPAELREHIYAYVLTESSGLTFCNHVGWIT</sequence>
<reference evidence="1" key="1">
    <citation type="submission" date="2020-01" db="EMBL/GenBank/DDBJ databases">
        <authorList>
            <consortium name="DOE Joint Genome Institute"/>
            <person name="Haridas S."/>
            <person name="Albert R."/>
            <person name="Binder M."/>
            <person name="Bloem J."/>
            <person name="Labutti K."/>
            <person name="Salamov A."/>
            <person name="Andreopoulos B."/>
            <person name="Baker S.E."/>
            <person name="Barry K."/>
            <person name="Bills G."/>
            <person name="Bluhm B.H."/>
            <person name="Cannon C."/>
            <person name="Castanera R."/>
            <person name="Culley D.E."/>
            <person name="Daum C."/>
            <person name="Ezra D."/>
            <person name="Gonzalez J.B."/>
            <person name="Henrissat B."/>
            <person name="Kuo A."/>
            <person name="Liang C."/>
            <person name="Lipzen A."/>
            <person name="Lutzoni F."/>
            <person name="Magnuson J."/>
            <person name="Mondo S."/>
            <person name="Nolan M."/>
            <person name="Ohm R."/>
            <person name="Pangilinan J."/>
            <person name="Park H.-J."/>
            <person name="Ramirez L."/>
            <person name="Alfaro M."/>
            <person name="Sun H."/>
            <person name="Tritt A."/>
            <person name="Yoshinaga Y."/>
            <person name="Zwiers L.-H."/>
            <person name="Turgeon B.G."/>
            <person name="Goodwin S.B."/>
            <person name="Spatafora J.W."/>
            <person name="Crous P.W."/>
            <person name="Grigoriev I.V."/>
        </authorList>
    </citation>
    <scope>NUCLEOTIDE SEQUENCE</scope>
    <source>
        <strain evidence="1">P77</strain>
    </source>
</reference>
<gene>
    <name evidence="1" type="ORF">BDW02DRAFT_297775</name>
</gene>
<dbReference type="EMBL" id="ML975717">
    <property type="protein sequence ID" value="KAF1828060.1"/>
    <property type="molecule type" value="Genomic_DNA"/>
</dbReference>
<protein>
    <submittedName>
        <fullName evidence="1">Uncharacterized protein</fullName>
    </submittedName>
</protein>
<proteinExistence type="predicted"/>
<dbReference type="OrthoDB" id="3688988at2759"/>
<evidence type="ECO:0000313" key="1">
    <source>
        <dbReference type="EMBL" id="KAF1828060.1"/>
    </source>
</evidence>